<keyword evidence="10 16" id="KW-0573">Peptidoglycan synthesis</keyword>
<evidence type="ECO:0000256" key="15">
    <source>
        <dbReference type="ARBA" id="ARBA00023316"/>
    </source>
</evidence>
<dbReference type="STRING" id="46680.GCA_000807755_02690"/>
<dbReference type="Proteomes" id="UP000198145">
    <property type="component" value="Unassembled WGS sequence"/>
</dbReference>
<dbReference type="Gene3D" id="3.40.710.10">
    <property type="entry name" value="DD-peptidase/beta-lactamase superfamily"/>
    <property type="match status" value="1"/>
</dbReference>
<evidence type="ECO:0000256" key="9">
    <source>
        <dbReference type="ARBA" id="ARBA00022960"/>
    </source>
</evidence>
<dbReference type="PANTHER" id="PTHR30627">
    <property type="entry name" value="PEPTIDOGLYCAN D,D-TRANSPEPTIDASE"/>
    <property type="match status" value="1"/>
</dbReference>
<dbReference type="InterPro" id="IPR001460">
    <property type="entry name" value="PCN-bd_Tpept"/>
</dbReference>
<evidence type="ECO:0000256" key="7">
    <source>
        <dbReference type="ARBA" id="ARBA00022692"/>
    </source>
</evidence>
<comment type="catalytic activity">
    <reaction evidence="16">
        <text>Preferential cleavage: (Ac)2-L-Lys-D-Ala-|-D-Ala. Also transpeptidation of peptidyl-alanyl moieties that are N-acyl substituents of D-alanine.</text>
        <dbReference type="EC" id="3.4.16.4"/>
    </reaction>
</comment>
<dbReference type="RefSeq" id="WP_088421242.1">
    <property type="nucleotide sequence ID" value="NZ_NJBA01000010.1"/>
</dbReference>
<dbReference type="InterPro" id="IPR036138">
    <property type="entry name" value="PBP_dimer_sf"/>
</dbReference>
<dbReference type="GO" id="GO:0009002">
    <property type="term" value="F:serine-type D-Ala-D-Ala carboxypeptidase activity"/>
    <property type="evidence" value="ECO:0007669"/>
    <property type="project" value="UniProtKB-UniRule"/>
</dbReference>
<reference evidence="20 21" key="1">
    <citation type="submission" date="2017-06" db="EMBL/GenBank/DDBJ databases">
        <title>Draft genome of Pseudomonas nitroreducens DF05.</title>
        <authorList>
            <person name="Iyer R."/>
        </authorList>
    </citation>
    <scope>NUCLEOTIDE SEQUENCE [LARGE SCALE GENOMIC DNA]</scope>
    <source>
        <strain evidence="20 21">DF05</strain>
    </source>
</reference>
<dbReference type="InterPro" id="IPR005311">
    <property type="entry name" value="PBP_dimer"/>
</dbReference>
<dbReference type="InterPro" id="IPR050515">
    <property type="entry name" value="Beta-lactam/transpept"/>
</dbReference>
<dbReference type="PANTHER" id="PTHR30627:SF1">
    <property type="entry name" value="PEPTIDOGLYCAN D,D-TRANSPEPTIDASE FTSI"/>
    <property type="match status" value="1"/>
</dbReference>
<dbReference type="GO" id="GO:0006508">
    <property type="term" value="P:proteolysis"/>
    <property type="evidence" value="ECO:0007669"/>
    <property type="project" value="UniProtKB-KW"/>
</dbReference>
<comment type="pathway">
    <text evidence="16">Cell wall biogenesis; peptidoglycan biosynthesis.</text>
</comment>
<dbReference type="EC" id="3.4.16.4" evidence="16"/>
<dbReference type="GO" id="GO:0009252">
    <property type="term" value="P:peptidoglycan biosynthetic process"/>
    <property type="evidence" value="ECO:0007669"/>
    <property type="project" value="UniProtKB-UniRule"/>
</dbReference>
<keyword evidence="14 16" id="KW-0131">Cell cycle</keyword>
<dbReference type="EMBL" id="NJBA01000010">
    <property type="protein sequence ID" value="OWP48224.1"/>
    <property type="molecule type" value="Genomic_DNA"/>
</dbReference>
<keyword evidence="9 16" id="KW-0133">Cell shape</keyword>
<dbReference type="GO" id="GO:0071555">
    <property type="term" value="P:cell wall organization"/>
    <property type="evidence" value="ECO:0007669"/>
    <property type="project" value="UniProtKB-KW"/>
</dbReference>
<keyword evidence="3 16" id="KW-0997">Cell inner membrane</keyword>
<dbReference type="InterPro" id="IPR012338">
    <property type="entry name" value="Beta-lactam/transpept-like"/>
</dbReference>
<name>A0A246F4U0_PSENT</name>
<organism evidence="20 21">
    <name type="scientific">Pseudomonas nitroreducens</name>
    <dbReference type="NCBI Taxonomy" id="46680"/>
    <lineage>
        <taxon>Bacteria</taxon>
        <taxon>Pseudomonadati</taxon>
        <taxon>Pseudomonadota</taxon>
        <taxon>Gammaproteobacteria</taxon>
        <taxon>Pseudomonadales</taxon>
        <taxon>Pseudomonadaceae</taxon>
        <taxon>Pseudomonas</taxon>
    </lineage>
</organism>
<dbReference type="GO" id="GO:0008360">
    <property type="term" value="P:regulation of cell shape"/>
    <property type="evidence" value="ECO:0007669"/>
    <property type="project" value="UniProtKB-KW"/>
</dbReference>
<evidence type="ECO:0000256" key="2">
    <source>
        <dbReference type="ARBA" id="ARBA00022475"/>
    </source>
</evidence>
<evidence type="ECO:0000256" key="8">
    <source>
        <dbReference type="ARBA" id="ARBA00022801"/>
    </source>
</evidence>
<dbReference type="Pfam" id="PF03717">
    <property type="entry name" value="PBP_dimer"/>
    <property type="match status" value="1"/>
</dbReference>
<evidence type="ECO:0000259" key="18">
    <source>
        <dbReference type="Pfam" id="PF00905"/>
    </source>
</evidence>
<dbReference type="InterPro" id="IPR037532">
    <property type="entry name" value="FtsI_transpept"/>
</dbReference>
<keyword evidence="6 16" id="KW-0645">Protease</keyword>
<proteinExistence type="inferred from homology"/>
<evidence type="ECO:0000256" key="17">
    <source>
        <dbReference type="SAM" id="MobiDB-lite"/>
    </source>
</evidence>
<dbReference type="eggNOG" id="COG0768">
    <property type="taxonomic scope" value="Bacteria"/>
</dbReference>
<dbReference type="GO" id="GO:0005886">
    <property type="term" value="C:plasma membrane"/>
    <property type="evidence" value="ECO:0007669"/>
    <property type="project" value="UniProtKB-SubCell"/>
</dbReference>
<keyword evidence="2 16" id="KW-1003">Cell membrane</keyword>
<keyword evidence="5 16" id="KW-0121">Carboxypeptidase</keyword>
<dbReference type="SUPFAM" id="SSF56519">
    <property type="entry name" value="Penicillin binding protein dimerisation domain"/>
    <property type="match status" value="1"/>
</dbReference>
<feature type="active site" description="Acyl-ester intermediate" evidence="16">
    <location>
        <position position="296"/>
    </location>
</feature>
<protein>
    <recommendedName>
        <fullName evidence="16">Peptidoglycan D,D-transpeptidase FtsI</fullName>
        <ecNumber evidence="16">3.4.16.4</ecNumber>
    </recommendedName>
    <alternativeName>
        <fullName evidence="16">Penicillin-binding protein 3</fullName>
        <shortName evidence="16">PBP-3</shortName>
    </alternativeName>
</protein>
<evidence type="ECO:0000256" key="5">
    <source>
        <dbReference type="ARBA" id="ARBA00022645"/>
    </source>
</evidence>
<evidence type="ECO:0000256" key="4">
    <source>
        <dbReference type="ARBA" id="ARBA00022618"/>
    </source>
</evidence>
<keyword evidence="8 16" id="KW-0378">Hydrolase</keyword>
<keyword evidence="13 16" id="KW-0717">Septation</keyword>
<gene>
    <name evidence="16" type="primary">ftsI</name>
    <name evidence="20" type="ORF">CEG18_25310</name>
</gene>
<dbReference type="SUPFAM" id="SSF56601">
    <property type="entry name" value="beta-lactamase/transpeptidase-like"/>
    <property type="match status" value="1"/>
</dbReference>
<dbReference type="UniPathway" id="UPA00219"/>
<dbReference type="GO" id="GO:0008955">
    <property type="term" value="F:peptidoglycan glycosyltransferase activity"/>
    <property type="evidence" value="ECO:0007669"/>
    <property type="project" value="InterPro"/>
</dbReference>
<evidence type="ECO:0000313" key="21">
    <source>
        <dbReference type="Proteomes" id="UP000198145"/>
    </source>
</evidence>
<evidence type="ECO:0000256" key="12">
    <source>
        <dbReference type="ARBA" id="ARBA00023136"/>
    </source>
</evidence>
<evidence type="ECO:0000256" key="13">
    <source>
        <dbReference type="ARBA" id="ARBA00023210"/>
    </source>
</evidence>
<evidence type="ECO:0000256" key="11">
    <source>
        <dbReference type="ARBA" id="ARBA00022989"/>
    </source>
</evidence>
<keyword evidence="12 16" id="KW-0472">Membrane</keyword>
<dbReference type="HAMAP" id="MF_02080">
    <property type="entry name" value="FtsI_transpept"/>
    <property type="match status" value="1"/>
</dbReference>
<comment type="subcellular location">
    <subcellularLocation>
        <location evidence="16">Cell inner membrane</location>
        <topology evidence="16">Single-pass membrane protein</topology>
    </subcellularLocation>
    <subcellularLocation>
        <location evidence="1">Membrane</location>
    </subcellularLocation>
</comment>
<comment type="caution">
    <text evidence="20">The sequence shown here is derived from an EMBL/GenBank/DDBJ whole genome shotgun (WGS) entry which is preliminary data.</text>
</comment>
<dbReference type="GO" id="GO:0008658">
    <property type="term" value="F:penicillin binding"/>
    <property type="evidence" value="ECO:0007669"/>
    <property type="project" value="InterPro"/>
</dbReference>
<keyword evidence="7 16" id="KW-0812">Transmembrane</keyword>
<accession>A0A246F4U0</accession>
<keyword evidence="4 16" id="KW-0132">Cell division</keyword>
<evidence type="ECO:0000256" key="14">
    <source>
        <dbReference type="ARBA" id="ARBA00023306"/>
    </source>
</evidence>
<dbReference type="Pfam" id="PF00905">
    <property type="entry name" value="Transpeptidase"/>
    <property type="match status" value="1"/>
</dbReference>
<evidence type="ECO:0000256" key="10">
    <source>
        <dbReference type="ARBA" id="ARBA00022984"/>
    </source>
</evidence>
<evidence type="ECO:0000256" key="6">
    <source>
        <dbReference type="ARBA" id="ARBA00022670"/>
    </source>
</evidence>
<evidence type="ECO:0000313" key="20">
    <source>
        <dbReference type="EMBL" id="OWP48224.1"/>
    </source>
</evidence>
<comment type="function">
    <text evidence="16">Catalyzes cross-linking of the peptidoglycan cell wall at the division septum.</text>
</comment>
<dbReference type="Gene3D" id="1.10.150.770">
    <property type="match status" value="1"/>
</dbReference>
<feature type="compositionally biased region" description="Low complexity" evidence="17">
    <location>
        <begin position="564"/>
        <end position="583"/>
    </location>
</feature>
<sequence>MKDLAGARYPWRFRVVIALLLAMVAAIAWRIVDLHVIDHDFLKGQGDARSVRHITIPAHRGLITDRNGEPLAVSTPVATLWANPKELVLEREKWGFLADALGQPKAALSERLEANADKEFIYLVRGLTPEQGEAVMAQVKTHRIPGVYSVEEFRRFYPSGEVAAQVVGFTDVDDRGREGVELAFDSWLAGVPGKRQVLKDRRGHLIRDVQVTRNAKAGKTLALSIDLRLQYLANRELRNALVENGAKAGSLVILDVKTGEVLAMANQPTYNPNNRRNLQPAMMRNRAMIDVFEPGSTMKPFSMSAALETGRWKPTDKVEVYPGTLQIGRYTIRDVSRTEGPVLDLTGILIRSSNVGMSKVAFDIGGEAIYSLMQKVGLGQDTGLGFPGERVGNLPNYREWRKAETATLSYGYGLSVTAIQLAHAYAALANNGRSVPLTMVRADRQPDATQVIPEPVAKTMQGMLQQVIEAPNGVFRAQVPGYHVAGKSGTARKTATGAKGYAENSYRSLFAGFAPMSNPRYVAVVVIDEPSKAGYFGGLVSAPVFSKVMSGTLRLMNVPPDNLPTATPQQQADAAPAAKGGRG</sequence>
<feature type="domain" description="Penicillin-binding protein transpeptidase" evidence="18">
    <location>
        <begin position="249"/>
        <end position="549"/>
    </location>
</feature>
<dbReference type="GO" id="GO:0000917">
    <property type="term" value="P:division septum assembly"/>
    <property type="evidence" value="ECO:0007669"/>
    <property type="project" value="UniProtKB-KW"/>
</dbReference>
<comment type="similarity">
    <text evidence="16">Belongs to the transpeptidase family. FtsI subfamily.</text>
</comment>
<evidence type="ECO:0000256" key="3">
    <source>
        <dbReference type="ARBA" id="ARBA00022519"/>
    </source>
</evidence>
<feature type="transmembrane region" description="Helical" evidence="16">
    <location>
        <begin position="12"/>
        <end position="32"/>
    </location>
</feature>
<keyword evidence="11 16" id="KW-1133">Transmembrane helix</keyword>
<dbReference type="Gene3D" id="3.30.450.330">
    <property type="match status" value="1"/>
</dbReference>
<feature type="domain" description="Penicillin-binding protein dimerisation" evidence="19">
    <location>
        <begin position="55"/>
        <end position="208"/>
    </location>
</feature>
<feature type="region of interest" description="Disordered" evidence="17">
    <location>
        <begin position="559"/>
        <end position="583"/>
    </location>
</feature>
<dbReference type="Gene3D" id="3.90.1310.10">
    <property type="entry name" value="Penicillin-binding protein 2a (Domain 2)"/>
    <property type="match status" value="1"/>
</dbReference>
<evidence type="ECO:0000256" key="16">
    <source>
        <dbReference type="HAMAP-Rule" id="MF_02080"/>
    </source>
</evidence>
<keyword evidence="15 16" id="KW-0961">Cell wall biogenesis/degradation</keyword>
<evidence type="ECO:0000256" key="1">
    <source>
        <dbReference type="ARBA" id="ARBA00004370"/>
    </source>
</evidence>
<dbReference type="AlphaFoldDB" id="A0A246F4U0"/>
<dbReference type="GO" id="GO:0043093">
    <property type="term" value="P:FtsZ-dependent cytokinesis"/>
    <property type="evidence" value="ECO:0007669"/>
    <property type="project" value="UniProtKB-UniRule"/>
</dbReference>
<evidence type="ECO:0000259" key="19">
    <source>
        <dbReference type="Pfam" id="PF03717"/>
    </source>
</evidence>